<dbReference type="RefSeq" id="WP_272010007.1">
    <property type="nucleotide sequence ID" value="NZ_JAQNDN010000027.1"/>
</dbReference>
<evidence type="ECO:0000313" key="2">
    <source>
        <dbReference type="Proteomes" id="UP001217838"/>
    </source>
</evidence>
<reference evidence="1 2" key="1">
    <citation type="submission" date="2022-11" db="EMBL/GenBank/DDBJ databases">
        <title>Minimal conservation of predation-associated metabolite biosynthetic gene clusters underscores biosynthetic potential of Myxococcota including descriptions for ten novel species: Archangium lansinium sp. nov., Myxococcus landrumus sp. nov., Nannocystis bai.</title>
        <authorList>
            <person name="Ahearne A."/>
            <person name="Stevens C."/>
            <person name="Dowd S."/>
        </authorList>
    </citation>
    <scope>NUCLEOTIDE SEQUENCE [LARGE SCALE GENOMIC DNA]</scope>
    <source>
        <strain evidence="1 2">NCELM</strain>
    </source>
</reference>
<dbReference type="Proteomes" id="UP001217838">
    <property type="component" value="Unassembled WGS sequence"/>
</dbReference>
<organism evidence="1 2">
    <name type="scientific">Nannocystis radixulma</name>
    <dbReference type="NCBI Taxonomy" id="2995305"/>
    <lineage>
        <taxon>Bacteria</taxon>
        <taxon>Pseudomonadati</taxon>
        <taxon>Myxococcota</taxon>
        <taxon>Polyangia</taxon>
        <taxon>Nannocystales</taxon>
        <taxon>Nannocystaceae</taxon>
        <taxon>Nannocystis</taxon>
    </lineage>
</organism>
<name>A0ABT5BLZ4_9BACT</name>
<protein>
    <submittedName>
        <fullName evidence="1">Uncharacterized protein</fullName>
    </submittedName>
</protein>
<gene>
    <name evidence="1" type="ORF">POL58_45965</name>
</gene>
<dbReference type="EMBL" id="JAQNDN010000027">
    <property type="protein sequence ID" value="MDC0675176.1"/>
    <property type="molecule type" value="Genomic_DNA"/>
</dbReference>
<proteinExistence type="predicted"/>
<comment type="caution">
    <text evidence="1">The sequence shown here is derived from an EMBL/GenBank/DDBJ whole genome shotgun (WGS) entry which is preliminary data.</text>
</comment>
<accession>A0ABT5BLZ4</accession>
<keyword evidence="2" id="KW-1185">Reference proteome</keyword>
<sequence length="432" mass="47302">MKVAVHDCGALLRAFAEGLAVEANDAAALHGRLLAADPGLRVDLPSCFTTLNDFAYKASALVLQRACEHKLAGLTQLTPLVHLSGFLRALLRIDDRLASRLQLLLEGDLPSRGAMLAKIEPGPDMIESLVHVLLDWIRRPHRDAIPALCGLAHGLLRQATTLGVDAAPLGEWLQKQGVVSAPAGVAPALRVISVRLVSDDAEGWTVHWVRGVCPGAKILDFPTNQRIRTIDALWGVLRGAIASFKAQNFFESTDQVILRIEAESERALEGFHRATDPRSAMKAWSHFRAVTLWPWLEHQDDLGGFRHDGPLHRPTESSPSDTMVLRCCPTETEALAKCSGRRVLVCTEPVWQRDANGLSPAIETQENRALAVLLAGDGGESFLDYLFACDQTRPFADVFAAIQRWLLAGEDAHVLWTDPDYLAYPAPLRMLA</sequence>
<evidence type="ECO:0000313" key="1">
    <source>
        <dbReference type="EMBL" id="MDC0675176.1"/>
    </source>
</evidence>